<protein>
    <submittedName>
        <fullName evidence="2">Uncharacterized protein</fullName>
    </submittedName>
</protein>
<dbReference type="InterPro" id="IPR036249">
    <property type="entry name" value="Thioredoxin-like_sf"/>
</dbReference>
<dbReference type="Proteomes" id="UP000188354">
    <property type="component" value="Chromosome LG03"/>
</dbReference>
<dbReference type="SUPFAM" id="SSF52833">
    <property type="entry name" value="Thioredoxin-like"/>
    <property type="match status" value="1"/>
</dbReference>
<gene>
    <name evidence="2" type="ORF">TanjilG_20874</name>
</gene>
<organism evidence="2 3">
    <name type="scientific">Lupinus angustifolius</name>
    <name type="common">Narrow-leaved blue lupine</name>
    <dbReference type="NCBI Taxonomy" id="3871"/>
    <lineage>
        <taxon>Eukaryota</taxon>
        <taxon>Viridiplantae</taxon>
        <taxon>Streptophyta</taxon>
        <taxon>Embryophyta</taxon>
        <taxon>Tracheophyta</taxon>
        <taxon>Spermatophyta</taxon>
        <taxon>Magnoliopsida</taxon>
        <taxon>eudicotyledons</taxon>
        <taxon>Gunneridae</taxon>
        <taxon>Pentapetalae</taxon>
        <taxon>rosids</taxon>
        <taxon>fabids</taxon>
        <taxon>Fabales</taxon>
        <taxon>Fabaceae</taxon>
        <taxon>Papilionoideae</taxon>
        <taxon>50 kb inversion clade</taxon>
        <taxon>genistoids sensu lato</taxon>
        <taxon>core genistoids</taxon>
        <taxon>Genisteae</taxon>
        <taxon>Lupinus</taxon>
    </lineage>
</organism>
<evidence type="ECO:0000313" key="2">
    <source>
        <dbReference type="EMBL" id="OIW14428.1"/>
    </source>
</evidence>
<dbReference type="Gramene" id="OIW14428">
    <property type="protein sequence ID" value="OIW14428"/>
    <property type="gene ID" value="TanjilG_20874"/>
</dbReference>
<reference evidence="2 3" key="1">
    <citation type="journal article" date="2017" name="Plant Biotechnol. J.">
        <title>A comprehensive draft genome sequence for lupin (Lupinus angustifolius), an emerging health food: insights into plant-microbe interactions and legume evolution.</title>
        <authorList>
            <person name="Hane J.K."/>
            <person name="Ming Y."/>
            <person name="Kamphuis L.G."/>
            <person name="Nelson M.N."/>
            <person name="Garg G."/>
            <person name="Atkins C.A."/>
            <person name="Bayer P.E."/>
            <person name="Bravo A."/>
            <person name="Bringans S."/>
            <person name="Cannon S."/>
            <person name="Edwards D."/>
            <person name="Foley R."/>
            <person name="Gao L.L."/>
            <person name="Harrison M.J."/>
            <person name="Huang W."/>
            <person name="Hurgobin B."/>
            <person name="Li S."/>
            <person name="Liu C.W."/>
            <person name="McGrath A."/>
            <person name="Morahan G."/>
            <person name="Murray J."/>
            <person name="Weller J."/>
            <person name="Jian J."/>
            <person name="Singh K.B."/>
        </authorList>
    </citation>
    <scope>NUCLEOTIDE SEQUENCE [LARGE SCALE GENOMIC DNA]</scope>
    <source>
        <strain evidence="3">cv. Tanjil</strain>
        <tissue evidence="2">Whole plant</tissue>
    </source>
</reference>
<keyword evidence="1" id="KW-0472">Membrane</keyword>
<proteinExistence type="predicted"/>
<name>A0A1J7HP39_LUPAN</name>
<feature type="transmembrane region" description="Helical" evidence="1">
    <location>
        <begin position="189"/>
        <end position="209"/>
    </location>
</feature>
<dbReference type="Gene3D" id="3.40.30.10">
    <property type="entry name" value="Glutaredoxin"/>
    <property type="match status" value="1"/>
</dbReference>
<evidence type="ECO:0000256" key="1">
    <source>
        <dbReference type="SAM" id="Phobius"/>
    </source>
</evidence>
<dbReference type="InterPro" id="IPR009737">
    <property type="entry name" value="Aim32/Apd1-like"/>
</dbReference>
<keyword evidence="1" id="KW-0812">Transmembrane</keyword>
<dbReference type="OMA" id="CCRDETS"/>
<dbReference type="Pfam" id="PF06999">
    <property type="entry name" value="Suc_Fer-like"/>
    <property type="match status" value="1"/>
</dbReference>
<keyword evidence="1" id="KW-1133">Transmembrane helix</keyword>
<dbReference type="AlphaFoldDB" id="A0A1J7HP39"/>
<dbReference type="PANTHER" id="PTHR31902:SF10">
    <property type="entry name" value="SUCRASE_FERREDOXIN-LIKE FAMILY PROTEIN"/>
    <property type="match status" value="1"/>
</dbReference>
<dbReference type="PANTHER" id="PTHR31902">
    <property type="entry name" value="ACTIN PATCHES DISTAL PROTEIN 1"/>
    <property type="match status" value="1"/>
</dbReference>
<keyword evidence="3" id="KW-1185">Reference proteome</keyword>
<dbReference type="STRING" id="3871.A0A1J7HP39"/>
<dbReference type="CDD" id="cd03062">
    <property type="entry name" value="TRX_Fd_Sucrase"/>
    <property type="match status" value="1"/>
</dbReference>
<accession>A0A1J7HP39</accession>
<dbReference type="EMBL" id="CM007363">
    <property type="protein sequence ID" value="OIW14428.1"/>
    <property type="molecule type" value="Genomic_DNA"/>
</dbReference>
<sequence length="211" mass="23182">MKQTSLDLFFLYVEELIKKLNDEIGLRGLKDQVSVMACSHVGGHKYAGNVIVYSPGPDGNITGHWYGYVTPNDIPELLDQHIAKGEVIQKLWRGHMGPSVEEVKGEDDLKVSNGEVTRNGKKDHIENDNLSNNKNMVSCCQGVNAGVSCCRDASFELNKGNEETIKAQKKIGSKITWNLPALAERDRNVLTAVGVVGAVAVVAVAYKLYRR</sequence>
<evidence type="ECO:0000313" key="3">
    <source>
        <dbReference type="Proteomes" id="UP000188354"/>
    </source>
</evidence>